<dbReference type="Gramene" id="TraesSYM1B03G00367200.1">
    <property type="protein sequence ID" value="TraesSYM1B03G00367200.1"/>
    <property type="gene ID" value="TraesSYM1B03G00367200"/>
</dbReference>
<evidence type="ECO:0000259" key="2">
    <source>
        <dbReference type="Pfam" id="PF03061"/>
    </source>
</evidence>
<dbReference type="Gramene" id="TraesMAC1B03G00361800.1">
    <property type="protein sequence ID" value="TraesMAC1B03G00361800.1"/>
    <property type="gene ID" value="TraesMAC1B03G00361800"/>
</dbReference>
<dbReference type="PANTHER" id="PTHR21660:SF47">
    <property type="entry name" value="F19P19.27 PROTEIN"/>
    <property type="match status" value="1"/>
</dbReference>
<dbReference type="Gene3D" id="3.10.129.10">
    <property type="entry name" value="Hotdog Thioesterase"/>
    <property type="match status" value="1"/>
</dbReference>
<dbReference type="AlphaFoldDB" id="A0A3B5Z291"/>
<dbReference type="CDD" id="cd03440">
    <property type="entry name" value="hot_dog"/>
    <property type="match status" value="1"/>
</dbReference>
<accession>A0A3B5Z291</accession>
<dbReference type="SMR" id="A0A3B5Z291"/>
<dbReference type="Gramene" id="TraesJUL1B03G00361450.1">
    <property type="protein sequence ID" value="TraesJUL1B03G00361450.1"/>
    <property type="gene ID" value="TraesJUL1B03G00361450"/>
</dbReference>
<evidence type="ECO:0000256" key="1">
    <source>
        <dbReference type="ARBA" id="ARBA00008324"/>
    </source>
</evidence>
<dbReference type="InterPro" id="IPR039298">
    <property type="entry name" value="ACOT13"/>
</dbReference>
<dbReference type="PaxDb" id="4565-Traes_1BL_D3603ED49.2"/>
<dbReference type="Gramene" id="TraesSTA1B03G00359860.1">
    <property type="protein sequence ID" value="TraesSTA1B03G00359860.1"/>
    <property type="gene ID" value="TraesSTA1B03G00359860"/>
</dbReference>
<dbReference type="PANTHER" id="PTHR21660">
    <property type="entry name" value="THIOESTERASE SUPERFAMILY MEMBER-RELATED"/>
    <property type="match status" value="1"/>
</dbReference>
<dbReference type="Gramene" id="TraesLAC1B03G00364210.1">
    <property type="protein sequence ID" value="TraesLAC1B03G00364210.1"/>
    <property type="gene ID" value="TraesLAC1B03G00364210"/>
</dbReference>
<organism evidence="3">
    <name type="scientific">Triticum aestivum</name>
    <name type="common">Wheat</name>
    <dbReference type="NCBI Taxonomy" id="4565"/>
    <lineage>
        <taxon>Eukaryota</taxon>
        <taxon>Viridiplantae</taxon>
        <taxon>Streptophyta</taxon>
        <taxon>Embryophyta</taxon>
        <taxon>Tracheophyta</taxon>
        <taxon>Spermatophyta</taxon>
        <taxon>Magnoliopsida</taxon>
        <taxon>Liliopsida</taxon>
        <taxon>Poales</taxon>
        <taxon>Poaceae</taxon>
        <taxon>BOP clade</taxon>
        <taxon>Pooideae</taxon>
        <taxon>Triticodae</taxon>
        <taxon>Triticeae</taxon>
        <taxon>Triticinae</taxon>
        <taxon>Triticum</taxon>
    </lineage>
</organism>
<dbReference type="Gramene" id="TraesCS1B03G1000800.2">
    <property type="protein sequence ID" value="TraesCS1B03G1000800.2.CDS"/>
    <property type="gene ID" value="TraesCS1B03G1000800"/>
</dbReference>
<dbReference type="Gramene" id="TraesNOR1B03G00364650.1">
    <property type="protein sequence ID" value="TraesNOR1B03G00364650.1"/>
    <property type="gene ID" value="TraesNOR1B03G00364650"/>
</dbReference>
<protein>
    <recommendedName>
        <fullName evidence="2">Thioesterase domain-containing protein</fullName>
    </recommendedName>
</protein>
<dbReference type="Gramene" id="TraesLDM1B03G00361350.1">
    <property type="protein sequence ID" value="TraesLDM1B03G00361350.1"/>
    <property type="gene ID" value="TraesLDM1B03G00361350"/>
</dbReference>
<dbReference type="InterPro" id="IPR029069">
    <property type="entry name" value="HotDog_dom_sf"/>
</dbReference>
<keyword evidence="4" id="KW-1185">Reference proteome</keyword>
<dbReference type="GO" id="GO:0047617">
    <property type="term" value="F:fatty acyl-CoA hydrolase activity"/>
    <property type="evidence" value="ECO:0007669"/>
    <property type="project" value="InterPro"/>
</dbReference>
<dbReference type="InterPro" id="IPR006683">
    <property type="entry name" value="Thioestr_dom"/>
</dbReference>
<dbReference type="OrthoDB" id="46529at2759"/>
<dbReference type="SUPFAM" id="SSF54637">
    <property type="entry name" value="Thioesterase/thiol ester dehydrase-isomerase"/>
    <property type="match status" value="1"/>
</dbReference>
<dbReference type="Pfam" id="PF03061">
    <property type="entry name" value="4HBT"/>
    <property type="match status" value="1"/>
</dbReference>
<evidence type="ECO:0000313" key="3">
    <source>
        <dbReference type="EnsemblPlants" id="TraesCS1B02G365900.2"/>
    </source>
</evidence>
<dbReference type="Gramene" id="TraesCS1B02G365900.2">
    <property type="protein sequence ID" value="TraesCS1B02G365900.2"/>
    <property type="gene ID" value="TraesCS1B02G365900"/>
</dbReference>
<feature type="domain" description="Thioesterase" evidence="2">
    <location>
        <begin position="56"/>
        <end position="97"/>
    </location>
</feature>
<comment type="similarity">
    <text evidence="1">Belongs to the thioesterase PaaI family.</text>
</comment>
<dbReference type="Gramene" id="TraesRN1B0101026800.2">
    <property type="protein sequence ID" value="TraesRN1B0101026800.2"/>
    <property type="gene ID" value="TraesRN1B0101026800"/>
</dbReference>
<sequence>MASASASAALEKARQLLEEAAAESLPTEQVDALPSGFYDAFLLCGIRVHAVEPGRLLCHFTVPARLLEEIDIEAKVLRAGKAVGVATVELKKKSGKIIAQARYSKYLGASSKL</sequence>
<reference evidence="3" key="2">
    <citation type="submission" date="2018-10" db="UniProtKB">
        <authorList>
            <consortium name="EnsemblPlants"/>
        </authorList>
    </citation>
    <scope>IDENTIFICATION</scope>
</reference>
<evidence type="ECO:0000313" key="4">
    <source>
        <dbReference type="Proteomes" id="UP000019116"/>
    </source>
</evidence>
<dbReference type="EnsemblPlants" id="TraesCS1B02G365900.2">
    <property type="protein sequence ID" value="TraesCS1B02G365900.2"/>
    <property type="gene ID" value="TraesCS1B02G365900"/>
</dbReference>
<reference evidence="3" key="1">
    <citation type="submission" date="2018-08" db="EMBL/GenBank/DDBJ databases">
        <authorList>
            <person name="Rossello M."/>
        </authorList>
    </citation>
    <scope>NUCLEOTIDE SEQUENCE [LARGE SCALE GENOMIC DNA]</scope>
    <source>
        <strain evidence="3">cv. Chinese Spring</strain>
    </source>
</reference>
<dbReference type="Proteomes" id="UP000019116">
    <property type="component" value="Chromosome 1B"/>
</dbReference>
<name>A0A3B5Z291_WHEAT</name>
<proteinExistence type="inferred from homology"/>